<evidence type="ECO:0000313" key="2">
    <source>
        <dbReference type="Proteomes" id="UP000784435"/>
    </source>
</evidence>
<accession>A0A921MCZ0</accession>
<dbReference type="AlphaFoldDB" id="A0A921MCZ0"/>
<comment type="caution">
    <text evidence="1">The sequence shown here is derived from an EMBL/GenBank/DDBJ whole genome shotgun (WGS) entry which is preliminary data.</text>
</comment>
<name>A0A921MCZ0_9MICO</name>
<organism evidence="1 2">
    <name type="scientific">Brevibacterium senegalense</name>
    <dbReference type="NCBI Taxonomy" id="1033736"/>
    <lineage>
        <taxon>Bacteria</taxon>
        <taxon>Bacillati</taxon>
        <taxon>Actinomycetota</taxon>
        <taxon>Actinomycetes</taxon>
        <taxon>Micrococcales</taxon>
        <taxon>Brevibacteriaceae</taxon>
        <taxon>Brevibacterium</taxon>
    </lineage>
</organism>
<proteinExistence type="predicted"/>
<dbReference type="Proteomes" id="UP000784435">
    <property type="component" value="Unassembled WGS sequence"/>
</dbReference>
<reference evidence="1" key="2">
    <citation type="submission" date="2021-09" db="EMBL/GenBank/DDBJ databases">
        <authorList>
            <person name="Gilroy R."/>
        </authorList>
    </citation>
    <scope>NUCLEOTIDE SEQUENCE</scope>
    <source>
        <strain evidence="1">ChiGjej5B5-7349</strain>
    </source>
</reference>
<dbReference type="EMBL" id="DYUK01000103">
    <property type="protein sequence ID" value="HJG79747.1"/>
    <property type="molecule type" value="Genomic_DNA"/>
</dbReference>
<sequence length="134" mass="14861">MNDETVEGTADYQTEVLRRALEEFDFPFSTTPAEIIAQRDIQLHALRHPQLQARLDAVRRSHRERLYDAVTQLLASYGARLTVPIEIFIEACHACYDHAAEAAVAAEPDAETVTVDRTVLLAVLVAFVEVPGAS</sequence>
<protein>
    <submittedName>
        <fullName evidence="1">Uncharacterized protein</fullName>
    </submittedName>
</protein>
<gene>
    <name evidence="1" type="ORF">K8V08_04970</name>
</gene>
<evidence type="ECO:0000313" key="1">
    <source>
        <dbReference type="EMBL" id="HJG79747.1"/>
    </source>
</evidence>
<reference evidence="1" key="1">
    <citation type="journal article" date="2021" name="PeerJ">
        <title>Extensive microbial diversity within the chicken gut microbiome revealed by metagenomics and culture.</title>
        <authorList>
            <person name="Gilroy R."/>
            <person name="Ravi A."/>
            <person name="Getino M."/>
            <person name="Pursley I."/>
            <person name="Horton D.L."/>
            <person name="Alikhan N.F."/>
            <person name="Baker D."/>
            <person name="Gharbi K."/>
            <person name="Hall N."/>
            <person name="Watson M."/>
            <person name="Adriaenssens E.M."/>
            <person name="Foster-Nyarko E."/>
            <person name="Jarju S."/>
            <person name="Secka A."/>
            <person name="Antonio M."/>
            <person name="Oren A."/>
            <person name="Chaudhuri R.R."/>
            <person name="La Ragione R."/>
            <person name="Hildebrand F."/>
            <person name="Pallen M.J."/>
        </authorList>
    </citation>
    <scope>NUCLEOTIDE SEQUENCE</scope>
    <source>
        <strain evidence="1">ChiGjej5B5-7349</strain>
    </source>
</reference>